<gene>
    <name evidence="2" type="ORF">GLOINDRAFT_30019</name>
</gene>
<evidence type="ECO:0000313" key="2">
    <source>
        <dbReference type="EMBL" id="ESA09895.1"/>
    </source>
</evidence>
<feature type="compositionally biased region" description="Polar residues" evidence="1">
    <location>
        <begin position="1"/>
        <end position="12"/>
    </location>
</feature>
<accession>U9TP19</accession>
<dbReference type="EMBL" id="KI287623">
    <property type="protein sequence ID" value="ESA09895.1"/>
    <property type="molecule type" value="Genomic_DNA"/>
</dbReference>
<dbReference type="HOGENOM" id="CLU_2905290_0_0_1"/>
<sequence>MDPRATSSSAEVSSRTIFPPITPITSPMKMDPAMQNSPMLEEVVEIINENNGIVDGKTYNSV</sequence>
<dbReference type="AlphaFoldDB" id="U9TP19"/>
<feature type="compositionally biased region" description="Low complexity" evidence="1">
    <location>
        <begin position="13"/>
        <end position="27"/>
    </location>
</feature>
<feature type="region of interest" description="Disordered" evidence="1">
    <location>
        <begin position="1"/>
        <end position="29"/>
    </location>
</feature>
<organism evidence="2">
    <name type="scientific">Rhizophagus irregularis (strain DAOM 181602 / DAOM 197198 / MUCL 43194)</name>
    <name type="common">Arbuscular mycorrhizal fungus</name>
    <name type="synonym">Glomus intraradices</name>
    <dbReference type="NCBI Taxonomy" id="747089"/>
    <lineage>
        <taxon>Eukaryota</taxon>
        <taxon>Fungi</taxon>
        <taxon>Fungi incertae sedis</taxon>
        <taxon>Mucoromycota</taxon>
        <taxon>Glomeromycotina</taxon>
        <taxon>Glomeromycetes</taxon>
        <taxon>Glomerales</taxon>
        <taxon>Glomeraceae</taxon>
        <taxon>Rhizophagus</taxon>
    </lineage>
</organism>
<reference evidence="2" key="1">
    <citation type="submission" date="2013-07" db="EMBL/GenBank/DDBJ databases">
        <title>The genome of an arbuscular mycorrhizal fungus provides insights into the evolution of the oldest plant symbiosis.</title>
        <authorList>
            <consortium name="DOE Joint Genome Institute"/>
            <person name="Tisserant E."/>
            <person name="Malbreil M."/>
            <person name="Kuo A."/>
            <person name="Kohler A."/>
            <person name="Symeonidi A."/>
            <person name="Balestrini R."/>
            <person name="Charron P."/>
            <person name="Duensing N."/>
            <person name="Frei-dit-Frey N."/>
            <person name="Gianinazzi-Pearson V."/>
            <person name="Gilbert B."/>
            <person name="Handa Y."/>
            <person name="Hijri M."/>
            <person name="Kaul R."/>
            <person name="Kawaguchi M."/>
            <person name="Krajinski F."/>
            <person name="Lammers P."/>
            <person name="Lapierre D."/>
            <person name="Masclaux F.G."/>
            <person name="Murat C."/>
            <person name="Morin E."/>
            <person name="Ndikumana S."/>
            <person name="Pagni M."/>
            <person name="Petitpierre D."/>
            <person name="Requena N."/>
            <person name="Rosikiewicz P."/>
            <person name="Riley R."/>
            <person name="Saito K."/>
            <person name="San Clemente H."/>
            <person name="Shapiro H."/>
            <person name="van Tuinen D."/>
            <person name="Becard G."/>
            <person name="Bonfante P."/>
            <person name="Paszkowski U."/>
            <person name="Shachar-Hill Y."/>
            <person name="Young J.P."/>
            <person name="Sanders I.R."/>
            <person name="Henrissat B."/>
            <person name="Rensing S.A."/>
            <person name="Grigoriev I.V."/>
            <person name="Corradi N."/>
            <person name="Roux C."/>
            <person name="Martin F."/>
        </authorList>
    </citation>
    <scope>NUCLEOTIDE SEQUENCE</scope>
    <source>
        <strain evidence="2">DAOM 197198</strain>
    </source>
</reference>
<name>U9TP19_RHIID</name>
<evidence type="ECO:0000256" key="1">
    <source>
        <dbReference type="SAM" id="MobiDB-lite"/>
    </source>
</evidence>
<proteinExistence type="predicted"/>
<protein>
    <submittedName>
        <fullName evidence="2">Uncharacterized protein</fullName>
    </submittedName>
</protein>